<organism evidence="3 4">
    <name type="scientific">Maioricimonas rarisocia</name>
    <dbReference type="NCBI Taxonomy" id="2528026"/>
    <lineage>
        <taxon>Bacteria</taxon>
        <taxon>Pseudomonadati</taxon>
        <taxon>Planctomycetota</taxon>
        <taxon>Planctomycetia</taxon>
        <taxon>Planctomycetales</taxon>
        <taxon>Planctomycetaceae</taxon>
        <taxon>Maioricimonas</taxon>
    </lineage>
</organism>
<proteinExistence type="predicted"/>
<keyword evidence="4" id="KW-1185">Reference proteome</keyword>
<dbReference type="RefSeq" id="WP_145372851.1">
    <property type="nucleotide sequence ID" value="NZ_CP036275.1"/>
</dbReference>
<evidence type="ECO:0000313" key="4">
    <source>
        <dbReference type="Proteomes" id="UP000320496"/>
    </source>
</evidence>
<keyword evidence="2" id="KW-0812">Transmembrane</keyword>
<dbReference type="KEGG" id="mri:Mal4_58130"/>
<keyword evidence="2" id="KW-1133">Transmembrane helix</keyword>
<evidence type="ECO:0000313" key="3">
    <source>
        <dbReference type="EMBL" id="QDU41445.1"/>
    </source>
</evidence>
<feature type="transmembrane region" description="Helical" evidence="2">
    <location>
        <begin position="109"/>
        <end position="128"/>
    </location>
</feature>
<feature type="transmembrane region" description="Helical" evidence="2">
    <location>
        <begin position="49"/>
        <end position="69"/>
    </location>
</feature>
<feature type="region of interest" description="Disordered" evidence="1">
    <location>
        <begin position="154"/>
        <end position="181"/>
    </location>
</feature>
<feature type="transmembrane region" description="Helical" evidence="2">
    <location>
        <begin position="21"/>
        <end position="43"/>
    </location>
</feature>
<dbReference type="EMBL" id="CP036275">
    <property type="protein sequence ID" value="QDU41445.1"/>
    <property type="molecule type" value="Genomic_DNA"/>
</dbReference>
<keyword evidence="2" id="KW-0472">Membrane</keyword>
<evidence type="ECO:0000256" key="1">
    <source>
        <dbReference type="SAM" id="MobiDB-lite"/>
    </source>
</evidence>
<sequence length="291" mass="30845">MSITQARKLSLPIPVGQAVAWVLWLMVAVISLFIAGRAIAGTFERSPSAFLALSLTLLGMSATLTGWWLDSLHESRRDVRTVFLTGAASVLLPVGTGLCVAGAASSATLAILLLLCLGGLTGVGAATWKVAADDAAIPQNVAAAASVPIETPLEPETDVESFETEPAADGPAFPEGRTEPDDLLTDEHVQQQVIRRQMPDGQDLVEAILRARFQPGQKQCILHVPLWPPLGPPVDVECEPLSDHEVRIEATLVRQYGCRIEVTRTGPRDAAETVSIGVLASGQVVPEQRAA</sequence>
<feature type="compositionally biased region" description="Acidic residues" evidence="1">
    <location>
        <begin position="154"/>
        <end position="163"/>
    </location>
</feature>
<gene>
    <name evidence="3" type="ORF">Mal4_58130</name>
</gene>
<accession>A0A517ZG40</accession>
<protein>
    <submittedName>
        <fullName evidence="3">Uncharacterized protein</fullName>
    </submittedName>
</protein>
<dbReference type="AlphaFoldDB" id="A0A517ZG40"/>
<dbReference type="Proteomes" id="UP000320496">
    <property type="component" value="Chromosome"/>
</dbReference>
<dbReference type="OrthoDB" id="292635at2"/>
<reference evidence="3 4" key="1">
    <citation type="submission" date="2019-02" db="EMBL/GenBank/DDBJ databases">
        <title>Deep-cultivation of Planctomycetes and their phenomic and genomic characterization uncovers novel biology.</title>
        <authorList>
            <person name="Wiegand S."/>
            <person name="Jogler M."/>
            <person name="Boedeker C."/>
            <person name="Pinto D."/>
            <person name="Vollmers J."/>
            <person name="Rivas-Marin E."/>
            <person name="Kohn T."/>
            <person name="Peeters S.H."/>
            <person name="Heuer A."/>
            <person name="Rast P."/>
            <person name="Oberbeckmann S."/>
            <person name="Bunk B."/>
            <person name="Jeske O."/>
            <person name="Meyerdierks A."/>
            <person name="Storesund J.E."/>
            <person name="Kallscheuer N."/>
            <person name="Luecker S."/>
            <person name="Lage O.M."/>
            <person name="Pohl T."/>
            <person name="Merkel B.J."/>
            <person name="Hornburger P."/>
            <person name="Mueller R.-W."/>
            <person name="Bruemmer F."/>
            <person name="Labrenz M."/>
            <person name="Spormann A.M."/>
            <person name="Op den Camp H."/>
            <person name="Overmann J."/>
            <person name="Amann R."/>
            <person name="Jetten M.S.M."/>
            <person name="Mascher T."/>
            <person name="Medema M.H."/>
            <person name="Devos D.P."/>
            <person name="Kaster A.-K."/>
            <person name="Ovreas L."/>
            <person name="Rohde M."/>
            <person name="Galperin M.Y."/>
            <person name="Jogler C."/>
        </authorList>
    </citation>
    <scope>NUCLEOTIDE SEQUENCE [LARGE SCALE GENOMIC DNA]</scope>
    <source>
        <strain evidence="3 4">Mal4</strain>
    </source>
</reference>
<feature type="transmembrane region" description="Helical" evidence="2">
    <location>
        <begin position="81"/>
        <end position="103"/>
    </location>
</feature>
<name>A0A517ZG40_9PLAN</name>
<evidence type="ECO:0000256" key="2">
    <source>
        <dbReference type="SAM" id="Phobius"/>
    </source>
</evidence>